<protein>
    <submittedName>
        <fullName evidence="2">Putative membrane protein</fullName>
    </submittedName>
</protein>
<keyword evidence="1" id="KW-1133">Transmembrane helix</keyword>
<sequence>MSQTAHAVVLAVFVLAVSVWVGGYVAIGVVARAARATLRPADRVAFFRALGRSYLGVGVAALAIALAAGAVLVRGHERDPLLVLTAALAVALVALLAVAVVQARRMTRLRRRALEAGADAHLDAQVRRGSRAAGALRAILGLLTVSLVVLGAFLAT</sequence>
<keyword evidence="1" id="KW-0472">Membrane</keyword>
<feature type="transmembrane region" description="Helical" evidence="1">
    <location>
        <begin position="135"/>
        <end position="155"/>
    </location>
</feature>
<dbReference type="EMBL" id="JACHWR010000002">
    <property type="protein sequence ID" value="MBB3043040.1"/>
    <property type="molecule type" value="Genomic_DNA"/>
</dbReference>
<dbReference type="Proteomes" id="UP000589626">
    <property type="component" value="Unassembled WGS sequence"/>
</dbReference>
<evidence type="ECO:0000313" key="3">
    <source>
        <dbReference type="Proteomes" id="UP000589626"/>
    </source>
</evidence>
<organism evidence="2 3">
    <name type="scientific">Nocardioides soli</name>
    <dbReference type="NCBI Taxonomy" id="1036020"/>
    <lineage>
        <taxon>Bacteria</taxon>
        <taxon>Bacillati</taxon>
        <taxon>Actinomycetota</taxon>
        <taxon>Actinomycetes</taxon>
        <taxon>Propionibacteriales</taxon>
        <taxon>Nocardioidaceae</taxon>
        <taxon>Nocardioides</taxon>
    </lineage>
</organism>
<feature type="transmembrane region" description="Helical" evidence="1">
    <location>
        <begin position="6"/>
        <end position="33"/>
    </location>
</feature>
<keyword evidence="3" id="KW-1185">Reference proteome</keyword>
<accession>A0A7W4Z2W2</accession>
<reference evidence="2 3" key="1">
    <citation type="submission" date="2020-08" db="EMBL/GenBank/DDBJ databases">
        <title>Sequencing the genomes of 1000 actinobacteria strains.</title>
        <authorList>
            <person name="Klenk H.-P."/>
        </authorList>
    </citation>
    <scope>NUCLEOTIDE SEQUENCE [LARGE SCALE GENOMIC DNA]</scope>
    <source>
        <strain evidence="2 3">DSM 105498</strain>
    </source>
</reference>
<dbReference type="AlphaFoldDB" id="A0A7W4Z2W2"/>
<name>A0A7W4Z2W2_9ACTN</name>
<comment type="caution">
    <text evidence="2">The sequence shown here is derived from an EMBL/GenBank/DDBJ whole genome shotgun (WGS) entry which is preliminary data.</text>
</comment>
<feature type="transmembrane region" description="Helical" evidence="1">
    <location>
        <begin position="81"/>
        <end position="101"/>
    </location>
</feature>
<evidence type="ECO:0000256" key="1">
    <source>
        <dbReference type="SAM" id="Phobius"/>
    </source>
</evidence>
<dbReference type="RefSeq" id="WP_183592935.1">
    <property type="nucleotide sequence ID" value="NZ_JACHWR010000002.1"/>
</dbReference>
<gene>
    <name evidence="2" type="ORF">FHU40_002858</name>
</gene>
<proteinExistence type="predicted"/>
<evidence type="ECO:0000313" key="2">
    <source>
        <dbReference type="EMBL" id="MBB3043040.1"/>
    </source>
</evidence>
<keyword evidence="1" id="KW-0812">Transmembrane</keyword>
<feature type="transmembrane region" description="Helical" evidence="1">
    <location>
        <begin position="54"/>
        <end position="75"/>
    </location>
</feature>